<feature type="binding site" evidence="5">
    <location>
        <begin position="132"/>
        <end position="133"/>
    </location>
    <ligand>
        <name>ATP</name>
        <dbReference type="ChEBI" id="CHEBI:30616"/>
    </ligand>
</feature>
<keyword evidence="2 5" id="KW-0545">Nucleotide biosynthesis</keyword>
<dbReference type="NCBIfam" id="NF001380">
    <property type="entry name" value="PRK00279.1-2"/>
    <property type="match status" value="1"/>
</dbReference>
<organism evidence="9 10">
    <name type="scientific">Sulfurimonas diazotrophicus</name>
    <dbReference type="NCBI Taxonomy" id="3131939"/>
    <lineage>
        <taxon>Bacteria</taxon>
        <taxon>Pseudomonadati</taxon>
        <taxon>Campylobacterota</taxon>
        <taxon>Epsilonproteobacteria</taxon>
        <taxon>Campylobacterales</taxon>
        <taxon>Sulfurimonadaceae</taxon>
        <taxon>Sulfurimonas</taxon>
    </lineage>
</organism>
<feature type="binding site" evidence="5">
    <location>
        <position position="167"/>
    </location>
    <ligand>
        <name>AMP</name>
        <dbReference type="ChEBI" id="CHEBI:456215"/>
    </ligand>
</feature>
<comment type="subunit">
    <text evidence="5 7">Monomer.</text>
</comment>
<evidence type="ECO:0000313" key="10">
    <source>
        <dbReference type="Proteomes" id="UP001447842"/>
    </source>
</evidence>
<evidence type="ECO:0000256" key="7">
    <source>
        <dbReference type="RuleBase" id="RU003331"/>
    </source>
</evidence>
<dbReference type="EMBL" id="CP147920">
    <property type="protein sequence ID" value="XAU16317.1"/>
    <property type="molecule type" value="Genomic_DNA"/>
</dbReference>
<sequence>MKIILLGAPGAGKGTQAQFLTKAFDIPQISTGDMLRAAIKAGTELGKLAKSFMDAGKLVTDEIIIGLVKERITEDDCKNGFLLDGFPRTIAQADALKEAGVAIDAVIEIDVPDSEIVSRMSGRRAHLASGRTYHVVYNPPKVEGKDDITGEELVQRDDDKEEVVLDRLRVYHEQTAPLIGYYTAEAENNSAVKYIRIDGTQPIDTVQTTILSALK</sequence>
<dbReference type="SUPFAM" id="SSF52540">
    <property type="entry name" value="P-loop containing nucleoside triphosphate hydrolases"/>
    <property type="match status" value="1"/>
</dbReference>
<dbReference type="Pfam" id="PF00406">
    <property type="entry name" value="ADK"/>
    <property type="match status" value="1"/>
</dbReference>
<comment type="similarity">
    <text evidence="5 6">Belongs to the adenylate kinase family.</text>
</comment>
<protein>
    <recommendedName>
        <fullName evidence="5 7">Adenylate kinase</fullName>
        <shortName evidence="5">AK</shortName>
        <ecNumber evidence="5 7">2.7.4.3</ecNumber>
    </recommendedName>
    <alternativeName>
        <fullName evidence="5">ATP-AMP transphosphorylase</fullName>
    </alternativeName>
    <alternativeName>
        <fullName evidence="5">ATP:AMP phosphotransferase</fullName>
    </alternativeName>
    <alternativeName>
        <fullName evidence="5">Adenylate monophosphate kinase</fullName>
    </alternativeName>
</protein>
<dbReference type="NCBIfam" id="NF011100">
    <property type="entry name" value="PRK14527.1"/>
    <property type="match status" value="1"/>
</dbReference>
<dbReference type="PROSITE" id="PS00113">
    <property type="entry name" value="ADENYLATE_KINASE"/>
    <property type="match status" value="1"/>
</dbReference>
<feature type="binding site" evidence="5">
    <location>
        <begin position="57"/>
        <end position="59"/>
    </location>
    <ligand>
        <name>AMP</name>
        <dbReference type="ChEBI" id="CHEBI:456215"/>
    </ligand>
</feature>
<feature type="binding site" evidence="5">
    <location>
        <position position="92"/>
    </location>
    <ligand>
        <name>AMP</name>
        <dbReference type="ChEBI" id="CHEBI:456215"/>
    </ligand>
</feature>
<keyword evidence="5" id="KW-0963">Cytoplasm</keyword>
<evidence type="ECO:0000313" key="9">
    <source>
        <dbReference type="EMBL" id="XAU16317.1"/>
    </source>
</evidence>
<feature type="region of interest" description="LID" evidence="5">
    <location>
        <begin position="122"/>
        <end position="159"/>
    </location>
</feature>
<feature type="binding site" evidence="5">
    <location>
        <begin position="10"/>
        <end position="15"/>
    </location>
    <ligand>
        <name>ATP</name>
        <dbReference type="ChEBI" id="CHEBI:30616"/>
    </ligand>
</feature>
<dbReference type="HAMAP" id="MF_00235">
    <property type="entry name" value="Adenylate_kinase_Adk"/>
    <property type="match status" value="1"/>
</dbReference>
<dbReference type="InterPro" id="IPR000850">
    <property type="entry name" value="Adenylat/UMP-CMP_kin"/>
</dbReference>
<accession>A0ABZ3HD60</accession>
<keyword evidence="5 7" id="KW-0067">ATP-binding</keyword>
<feature type="binding site" evidence="5">
    <location>
        <position position="31"/>
    </location>
    <ligand>
        <name>AMP</name>
        <dbReference type="ChEBI" id="CHEBI:456215"/>
    </ligand>
</feature>
<evidence type="ECO:0000256" key="2">
    <source>
        <dbReference type="ARBA" id="ARBA00022727"/>
    </source>
</evidence>
<dbReference type="EC" id="2.7.4.3" evidence="5 7"/>
<comment type="domain">
    <text evidence="5">Consists of three domains, a large central CORE domain and two small peripheral domains, NMPbind and LID, which undergo movements during catalysis. The LID domain closes over the site of phosphoryl transfer upon ATP binding. Assembling and dissambling the active center during each catalytic cycle provides an effective means to prevent ATP hydrolysis.</text>
</comment>
<comment type="pathway">
    <text evidence="5">Purine metabolism; AMP biosynthesis via salvage pathway; AMP from ADP: step 1/1.</text>
</comment>
<feature type="binding site" evidence="5">
    <location>
        <position position="36"/>
    </location>
    <ligand>
        <name>AMP</name>
        <dbReference type="ChEBI" id="CHEBI:456215"/>
    </ligand>
</feature>
<dbReference type="NCBIfam" id="TIGR01351">
    <property type="entry name" value="adk"/>
    <property type="match status" value="1"/>
</dbReference>
<evidence type="ECO:0000256" key="5">
    <source>
        <dbReference type="HAMAP-Rule" id="MF_00235"/>
    </source>
</evidence>
<dbReference type="Proteomes" id="UP001447842">
    <property type="component" value="Chromosome"/>
</dbReference>
<dbReference type="GO" id="GO:0004017">
    <property type="term" value="F:AMP kinase activity"/>
    <property type="evidence" value="ECO:0007669"/>
    <property type="project" value="UniProtKB-EC"/>
</dbReference>
<comment type="catalytic activity">
    <reaction evidence="5 7">
        <text>AMP + ATP = 2 ADP</text>
        <dbReference type="Rhea" id="RHEA:12973"/>
        <dbReference type="ChEBI" id="CHEBI:30616"/>
        <dbReference type="ChEBI" id="CHEBI:456215"/>
        <dbReference type="ChEBI" id="CHEBI:456216"/>
        <dbReference type="EC" id="2.7.4.3"/>
    </reaction>
</comment>
<dbReference type="Pfam" id="PF05191">
    <property type="entry name" value="ADK_lid"/>
    <property type="match status" value="1"/>
</dbReference>
<comment type="subcellular location">
    <subcellularLocation>
        <location evidence="5 7">Cytoplasm</location>
    </subcellularLocation>
</comment>
<gene>
    <name evidence="5 9" type="primary">adk</name>
    <name evidence="9" type="ORF">WCY31_06295</name>
</gene>
<dbReference type="CDD" id="cd01428">
    <property type="entry name" value="ADK"/>
    <property type="match status" value="1"/>
</dbReference>
<dbReference type="InterPro" id="IPR027417">
    <property type="entry name" value="P-loop_NTPase"/>
</dbReference>
<feature type="region of interest" description="NMP" evidence="5">
    <location>
        <begin position="30"/>
        <end position="59"/>
    </location>
</feature>
<feature type="binding site" evidence="5">
    <location>
        <position position="156"/>
    </location>
    <ligand>
        <name>AMP</name>
        <dbReference type="ChEBI" id="CHEBI:456215"/>
    </ligand>
</feature>
<proteinExistence type="inferred from homology"/>
<comment type="function">
    <text evidence="5">Catalyzes the reversible transfer of the terminal phosphate group between ATP and AMP. Plays an important role in cellular energy homeostasis and in adenine nucleotide metabolism.</text>
</comment>
<reference evidence="9 10" key="1">
    <citation type="submission" date="2024-03" db="EMBL/GenBank/DDBJ databases">
        <title>Sulfurimonas sp. HSL3-1.</title>
        <authorList>
            <person name="Wang S."/>
        </authorList>
    </citation>
    <scope>NUCLEOTIDE SEQUENCE [LARGE SCALE GENOMIC DNA]</scope>
    <source>
        <strain evidence="9 10">HSL3-1</strain>
    </source>
</reference>
<keyword evidence="3 5" id="KW-0547">Nucleotide-binding</keyword>
<dbReference type="PANTHER" id="PTHR23359">
    <property type="entry name" value="NUCLEOTIDE KINASE"/>
    <property type="match status" value="1"/>
</dbReference>
<dbReference type="RefSeq" id="WP_345971452.1">
    <property type="nucleotide sequence ID" value="NZ_CP147920.1"/>
</dbReference>
<comment type="caution">
    <text evidence="5">Lacks conserved residue(s) required for the propagation of feature annotation.</text>
</comment>
<keyword evidence="4 5" id="KW-0418">Kinase</keyword>
<evidence type="ECO:0000256" key="3">
    <source>
        <dbReference type="ARBA" id="ARBA00022741"/>
    </source>
</evidence>
<feature type="binding site" evidence="5">
    <location>
        <begin position="85"/>
        <end position="88"/>
    </location>
    <ligand>
        <name>AMP</name>
        <dbReference type="ChEBI" id="CHEBI:456215"/>
    </ligand>
</feature>
<dbReference type="InterPro" id="IPR007862">
    <property type="entry name" value="Adenylate_kinase_lid-dom"/>
</dbReference>
<evidence type="ECO:0000256" key="1">
    <source>
        <dbReference type="ARBA" id="ARBA00022679"/>
    </source>
</evidence>
<feature type="binding site" evidence="5">
    <location>
        <position position="201"/>
    </location>
    <ligand>
        <name>ATP</name>
        <dbReference type="ChEBI" id="CHEBI:30616"/>
    </ligand>
</feature>
<feature type="domain" description="Adenylate kinase active site lid" evidence="8">
    <location>
        <begin position="123"/>
        <end position="158"/>
    </location>
</feature>
<dbReference type="PRINTS" id="PR00094">
    <property type="entry name" value="ADENYLTKNASE"/>
</dbReference>
<evidence type="ECO:0000256" key="6">
    <source>
        <dbReference type="RuleBase" id="RU003330"/>
    </source>
</evidence>
<dbReference type="NCBIfam" id="NF001381">
    <property type="entry name" value="PRK00279.1-3"/>
    <property type="match status" value="1"/>
</dbReference>
<keyword evidence="1 5" id="KW-0808">Transferase</keyword>
<dbReference type="Gene3D" id="3.40.50.300">
    <property type="entry name" value="P-loop containing nucleotide triphosphate hydrolases"/>
    <property type="match status" value="1"/>
</dbReference>
<dbReference type="InterPro" id="IPR033690">
    <property type="entry name" value="Adenylat_kinase_CS"/>
</dbReference>
<feature type="binding site" evidence="5">
    <location>
        <position position="123"/>
    </location>
    <ligand>
        <name>ATP</name>
        <dbReference type="ChEBI" id="CHEBI:30616"/>
    </ligand>
</feature>
<name>A0ABZ3HD60_9BACT</name>
<evidence type="ECO:0000256" key="4">
    <source>
        <dbReference type="ARBA" id="ARBA00022777"/>
    </source>
</evidence>
<keyword evidence="10" id="KW-1185">Reference proteome</keyword>
<dbReference type="InterPro" id="IPR006259">
    <property type="entry name" value="Adenyl_kin_sub"/>
</dbReference>
<evidence type="ECO:0000259" key="8">
    <source>
        <dbReference type="Pfam" id="PF05191"/>
    </source>
</evidence>
<dbReference type="NCBIfam" id="NF001379">
    <property type="entry name" value="PRK00279.1-1"/>
    <property type="match status" value="1"/>
</dbReference>